<evidence type="ECO:0000256" key="1">
    <source>
        <dbReference type="SAM" id="Phobius"/>
    </source>
</evidence>
<evidence type="ECO:0000313" key="4">
    <source>
        <dbReference type="Proteomes" id="UP000281343"/>
    </source>
</evidence>
<keyword evidence="4" id="KW-1185">Reference proteome</keyword>
<reference evidence="3 4" key="1">
    <citation type="submission" date="2018-10" db="EMBL/GenBank/DDBJ databases">
        <authorList>
            <person name="Jung H.S."/>
            <person name="Jeon C.O."/>
        </authorList>
    </citation>
    <scope>NUCLEOTIDE SEQUENCE [LARGE SCALE GENOMIC DNA]</scope>
    <source>
        <strain evidence="3 4">MA-7-27</strain>
    </source>
</reference>
<protein>
    <submittedName>
        <fullName evidence="3">Pilus assembly protein</fullName>
    </submittedName>
</protein>
<evidence type="ECO:0000313" key="3">
    <source>
        <dbReference type="EMBL" id="RMA43861.1"/>
    </source>
</evidence>
<dbReference type="RefSeq" id="WP_121896451.1">
    <property type="nucleotide sequence ID" value="NZ_RCNT01000001.1"/>
</dbReference>
<proteinExistence type="predicted"/>
<keyword evidence="1" id="KW-0472">Membrane</keyword>
<keyword evidence="1" id="KW-1133">Transmembrane helix</keyword>
<gene>
    <name evidence="3" type="ORF">D9R08_02750</name>
</gene>
<dbReference type="AlphaFoldDB" id="A0A3L9Y550"/>
<feature type="domain" description="TadE-like" evidence="2">
    <location>
        <begin position="18"/>
        <end position="59"/>
    </location>
</feature>
<sequence>MNSVGYHIVQFARSERATATTEFVIVFPIILILFIAVFETAMILTRQVMLERALDRTVRFLRITADLEVTHDQIAQNICANTLVIPHCDDILVLDLRPIDKTNYILPDEQTLCVNRDGMVRPPNTFDAGRDVNEENQLMLIRACAVVDRILPISGFGLNLTRDDTGGIHMTSATIFVNEPS</sequence>
<organism evidence="3 4">
    <name type="scientific">Rhodophyticola porphyridii</name>
    <dbReference type="NCBI Taxonomy" id="1852017"/>
    <lineage>
        <taxon>Bacteria</taxon>
        <taxon>Pseudomonadati</taxon>
        <taxon>Pseudomonadota</taxon>
        <taxon>Alphaproteobacteria</taxon>
        <taxon>Rhodobacterales</taxon>
        <taxon>Roseobacteraceae</taxon>
        <taxon>Rhodophyticola</taxon>
    </lineage>
</organism>
<comment type="caution">
    <text evidence="3">The sequence shown here is derived from an EMBL/GenBank/DDBJ whole genome shotgun (WGS) entry which is preliminary data.</text>
</comment>
<dbReference type="OrthoDB" id="7907064at2"/>
<dbReference type="EMBL" id="RCNT01000001">
    <property type="protein sequence ID" value="RMA43861.1"/>
    <property type="molecule type" value="Genomic_DNA"/>
</dbReference>
<dbReference type="Pfam" id="PF07811">
    <property type="entry name" value="TadE"/>
    <property type="match status" value="1"/>
</dbReference>
<feature type="transmembrane region" description="Helical" evidence="1">
    <location>
        <begin position="23"/>
        <end position="44"/>
    </location>
</feature>
<dbReference type="Proteomes" id="UP000281343">
    <property type="component" value="Unassembled WGS sequence"/>
</dbReference>
<keyword evidence="1" id="KW-0812">Transmembrane</keyword>
<name>A0A3L9Y550_9RHOB</name>
<accession>A0A3L9Y550</accession>
<evidence type="ECO:0000259" key="2">
    <source>
        <dbReference type="Pfam" id="PF07811"/>
    </source>
</evidence>
<dbReference type="InterPro" id="IPR012495">
    <property type="entry name" value="TadE-like_dom"/>
</dbReference>